<dbReference type="InterPro" id="IPR000718">
    <property type="entry name" value="Peptidase_M13"/>
</dbReference>
<evidence type="ECO:0000313" key="2">
    <source>
        <dbReference type="EMBL" id="KAH7984444.1"/>
    </source>
</evidence>
<dbReference type="GO" id="GO:0016485">
    <property type="term" value="P:protein processing"/>
    <property type="evidence" value="ECO:0007669"/>
    <property type="project" value="TreeGrafter"/>
</dbReference>
<dbReference type="SUPFAM" id="SSF55486">
    <property type="entry name" value="Metalloproteases ('zincins'), catalytic domain"/>
    <property type="match status" value="1"/>
</dbReference>
<comment type="caution">
    <text evidence="2">The sequence shown here is derived from an EMBL/GenBank/DDBJ whole genome shotgun (WGS) entry which is preliminary data.</text>
</comment>
<dbReference type="Gene3D" id="1.10.1380.10">
    <property type="entry name" value="Neutral endopeptidase , domain2"/>
    <property type="match status" value="2"/>
</dbReference>
<evidence type="ECO:0000313" key="3">
    <source>
        <dbReference type="Proteomes" id="UP000821837"/>
    </source>
</evidence>
<gene>
    <name evidence="2" type="ORF">HPB52_020860</name>
</gene>
<protein>
    <submittedName>
        <fullName evidence="2">Uncharacterized protein</fullName>
    </submittedName>
</protein>
<feature type="transmembrane region" description="Helical" evidence="1">
    <location>
        <begin position="28"/>
        <end position="49"/>
    </location>
</feature>
<dbReference type="PROSITE" id="PS51885">
    <property type="entry name" value="NEPRILYSIN"/>
    <property type="match status" value="1"/>
</dbReference>
<dbReference type="Proteomes" id="UP000821837">
    <property type="component" value="Chromosome 1"/>
</dbReference>
<dbReference type="InterPro" id="IPR042089">
    <property type="entry name" value="Peptidase_M13_dom_2"/>
</dbReference>
<dbReference type="Gene3D" id="3.40.390.10">
    <property type="entry name" value="Collagenase (Catalytic Domain)"/>
    <property type="match status" value="3"/>
</dbReference>
<name>A0A9D4TBJ9_RHISA</name>
<keyword evidence="1" id="KW-0472">Membrane</keyword>
<organism evidence="2 3">
    <name type="scientific">Rhipicephalus sanguineus</name>
    <name type="common">Brown dog tick</name>
    <name type="synonym">Ixodes sanguineus</name>
    <dbReference type="NCBI Taxonomy" id="34632"/>
    <lineage>
        <taxon>Eukaryota</taxon>
        <taxon>Metazoa</taxon>
        <taxon>Ecdysozoa</taxon>
        <taxon>Arthropoda</taxon>
        <taxon>Chelicerata</taxon>
        <taxon>Arachnida</taxon>
        <taxon>Acari</taxon>
        <taxon>Parasitiformes</taxon>
        <taxon>Ixodida</taxon>
        <taxon>Ixodoidea</taxon>
        <taxon>Ixodidae</taxon>
        <taxon>Rhipicephalinae</taxon>
        <taxon>Rhipicephalus</taxon>
        <taxon>Rhipicephalus</taxon>
    </lineage>
</organism>
<keyword evidence="1" id="KW-1133">Transmembrane helix</keyword>
<dbReference type="PANTHER" id="PTHR11733">
    <property type="entry name" value="ZINC METALLOPROTEASE FAMILY M13 NEPRILYSIN-RELATED"/>
    <property type="match status" value="1"/>
</dbReference>
<dbReference type="GO" id="GO:0004222">
    <property type="term" value="F:metalloendopeptidase activity"/>
    <property type="evidence" value="ECO:0007669"/>
    <property type="project" value="InterPro"/>
</dbReference>
<reference evidence="2" key="2">
    <citation type="submission" date="2021-09" db="EMBL/GenBank/DDBJ databases">
        <authorList>
            <person name="Jia N."/>
            <person name="Wang J."/>
            <person name="Shi W."/>
            <person name="Du L."/>
            <person name="Sun Y."/>
            <person name="Zhan W."/>
            <person name="Jiang J."/>
            <person name="Wang Q."/>
            <person name="Zhang B."/>
            <person name="Ji P."/>
            <person name="Sakyi L.B."/>
            <person name="Cui X."/>
            <person name="Yuan T."/>
            <person name="Jiang B."/>
            <person name="Yang W."/>
            <person name="Lam T.T.-Y."/>
            <person name="Chang Q."/>
            <person name="Ding S."/>
            <person name="Wang X."/>
            <person name="Zhu J."/>
            <person name="Ruan X."/>
            <person name="Zhao L."/>
            <person name="Wei J."/>
            <person name="Que T."/>
            <person name="Du C."/>
            <person name="Cheng J."/>
            <person name="Dai P."/>
            <person name="Han X."/>
            <person name="Huang E."/>
            <person name="Gao Y."/>
            <person name="Liu J."/>
            <person name="Shao H."/>
            <person name="Ye R."/>
            <person name="Li L."/>
            <person name="Wei W."/>
            <person name="Wang X."/>
            <person name="Wang C."/>
            <person name="Huo Q."/>
            <person name="Li W."/>
            <person name="Guo W."/>
            <person name="Chen H."/>
            <person name="Chen S."/>
            <person name="Zhou L."/>
            <person name="Zhou L."/>
            <person name="Ni X."/>
            <person name="Tian J."/>
            <person name="Zhou Y."/>
            <person name="Sheng Y."/>
            <person name="Liu T."/>
            <person name="Pan Y."/>
            <person name="Xia L."/>
            <person name="Li J."/>
            <person name="Zhao F."/>
            <person name="Cao W."/>
        </authorList>
    </citation>
    <scope>NUCLEOTIDE SEQUENCE</scope>
    <source>
        <strain evidence="2">Rsan-2018</strain>
        <tissue evidence="2">Larvae</tissue>
    </source>
</reference>
<reference evidence="2" key="1">
    <citation type="journal article" date="2020" name="Cell">
        <title>Large-Scale Comparative Analyses of Tick Genomes Elucidate Their Genetic Diversity and Vector Capacities.</title>
        <authorList>
            <consortium name="Tick Genome and Microbiome Consortium (TIGMIC)"/>
            <person name="Jia N."/>
            <person name="Wang J."/>
            <person name="Shi W."/>
            <person name="Du L."/>
            <person name="Sun Y."/>
            <person name="Zhan W."/>
            <person name="Jiang J.F."/>
            <person name="Wang Q."/>
            <person name="Zhang B."/>
            <person name="Ji P."/>
            <person name="Bell-Sakyi L."/>
            <person name="Cui X.M."/>
            <person name="Yuan T.T."/>
            <person name="Jiang B.G."/>
            <person name="Yang W.F."/>
            <person name="Lam T.T."/>
            <person name="Chang Q.C."/>
            <person name="Ding S.J."/>
            <person name="Wang X.J."/>
            <person name="Zhu J.G."/>
            <person name="Ruan X.D."/>
            <person name="Zhao L."/>
            <person name="Wei J.T."/>
            <person name="Ye R.Z."/>
            <person name="Que T.C."/>
            <person name="Du C.H."/>
            <person name="Zhou Y.H."/>
            <person name="Cheng J.X."/>
            <person name="Dai P.F."/>
            <person name="Guo W.B."/>
            <person name="Han X.H."/>
            <person name="Huang E.J."/>
            <person name="Li L.F."/>
            <person name="Wei W."/>
            <person name="Gao Y.C."/>
            <person name="Liu J.Z."/>
            <person name="Shao H.Z."/>
            <person name="Wang X."/>
            <person name="Wang C.C."/>
            <person name="Yang T.C."/>
            <person name="Huo Q.B."/>
            <person name="Li W."/>
            <person name="Chen H.Y."/>
            <person name="Chen S.E."/>
            <person name="Zhou L.G."/>
            <person name="Ni X.B."/>
            <person name="Tian J.H."/>
            <person name="Sheng Y."/>
            <person name="Liu T."/>
            <person name="Pan Y.S."/>
            <person name="Xia L.Y."/>
            <person name="Li J."/>
            <person name="Zhao F."/>
            <person name="Cao W.C."/>
        </authorList>
    </citation>
    <scope>NUCLEOTIDE SEQUENCE</scope>
    <source>
        <strain evidence="2">Rsan-2018</strain>
    </source>
</reference>
<dbReference type="GO" id="GO:0005886">
    <property type="term" value="C:plasma membrane"/>
    <property type="evidence" value="ECO:0007669"/>
    <property type="project" value="TreeGrafter"/>
</dbReference>
<accession>A0A9D4TBJ9</accession>
<dbReference type="InterPro" id="IPR024079">
    <property type="entry name" value="MetalloPept_cat_dom_sf"/>
</dbReference>
<dbReference type="AlphaFoldDB" id="A0A9D4TBJ9"/>
<dbReference type="EMBL" id="JABSTV010001245">
    <property type="protein sequence ID" value="KAH7984444.1"/>
    <property type="molecule type" value="Genomic_DNA"/>
</dbReference>
<dbReference type="VEuPathDB" id="VectorBase:RSAN_055417"/>
<sequence>MLFVIFTRPTSISFADHWAVEKSYRSEAVTVAAGVATTIIFCMFAYALFARPARESNVMDSLFCHTEDCEMQAHILQRWLNTSVDPCRDFDRYVCSKWVFAEGEKPFAGVMGYGLKKWADGLENKLGRATQYLKYATHVLAVFRKCMADISRAESRKGVRQLKEFMRELRVPWPEAPPAGVDPLEVVLDLSLSWRLGPWFDVTVLQYGDGTHNVVLQPATLQWEWFSIEQDILASAAHGAVWNGLYREFSLGSPLRSRSEVEQVVRTHDDIYEELRAAIRAAPTGQFQIDLRHMGAYTVNISADRQPFVLSDSVTFASKVSLKALNNIFLRHNDTALLKDLSWTFILLFSSVADRDFLTLKYGTPGMAREQRRSFCATEVDAAYRWIVVSLLVVVDFPRQSRDSIDASMNEITRTVASLFEKASWVHPDLGKALGDKVRNVSVTLWPSERLLTEEGLAMFQVGWFSKARTFTEHWISAARNWRSLTLAWKNHREVAEHPRNFLVPFLQYDHFLNAVRIALVTLSRPWYYAKGTKAMAYGSFVFFYALQLVRSFDAIGIQGESQIRGFPPARRPHSGNYGGFFPEIVAMEAAHAAYEAAVAEYERSLKVFPALSEDQLFFVAACITVCGLNNVFPVELRVSCNKAVSAMPALANAFRCPNDTAMNRAIKCAFFS</sequence>
<keyword evidence="1" id="KW-0812">Transmembrane</keyword>
<dbReference type="PANTHER" id="PTHR11733:SF241">
    <property type="entry name" value="GH26575P-RELATED"/>
    <property type="match status" value="1"/>
</dbReference>
<keyword evidence="3" id="KW-1185">Reference proteome</keyword>
<proteinExistence type="predicted"/>
<evidence type="ECO:0000256" key="1">
    <source>
        <dbReference type="SAM" id="Phobius"/>
    </source>
</evidence>